<feature type="region of interest" description="Disordered" evidence="1">
    <location>
        <begin position="1"/>
        <end position="341"/>
    </location>
</feature>
<protein>
    <submittedName>
        <fullName evidence="2">Uncharacterized protein</fullName>
    </submittedName>
</protein>
<evidence type="ECO:0000256" key="1">
    <source>
        <dbReference type="SAM" id="MobiDB-lite"/>
    </source>
</evidence>
<evidence type="ECO:0000313" key="3">
    <source>
        <dbReference type="Proteomes" id="UP000198310"/>
    </source>
</evidence>
<feature type="compositionally biased region" description="Polar residues" evidence="1">
    <location>
        <begin position="288"/>
        <end position="299"/>
    </location>
</feature>
<dbReference type="AlphaFoldDB" id="A0A238W9R3"/>
<gene>
    <name evidence="2" type="ORF">SAMN06269173_102344</name>
</gene>
<accession>A0A238W9R3</accession>
<sequence length="341" mass="34355">MPEQPTTPNQLANSAGDTPSSAPQQSAPGTSVSPEPLATSEPSAEQGSAASGTTPNSQPPAAGGLPQELEAPENTTGQQAFANDPNHEENEVASPSRGEFGRQSAQGVTQGGYGNELSRGDATYAGTVERPAATTGYIGERRQQPDDFVSGENGSFGTQPAGAEVPSGSAVGAQFANDNAAPKGVDSGFAENYGTSSLGGSLVGNAQPDKAHRNQEEDYTPNHPEGGPEGLLTGVAPTNTGQGTGEADATPTTGSRSGYQAAGSPDSQGGAQKGFGSKGGSYNDEYDSQNPKQADSSPSRGDYDTQDAAPNYGGASDDRTNQEDAPDYGAAPRRAAGTPDN</sequence>
<feature type="compositionally biased region" description="Polar residues" evidence="1">
    <location>
        <begin position="1"/>
        <end position="33"/>
    </location>
</feature>
<name>A0A238W9R3_9BACT</name>
<evidence type="ECO:0000313" key="2">
    <source>
        <dbReference type="EMBL" id="SNR42953.1"/>
    </source>
</evidence>
<reference evidence="3" key="1">
    <citation type="submission" date="2017-06" db="EMBL/GenBank/DDBJ databases">
        <authorList>
            <person name="Varghese N."/>
            <person name="Submissions S."/>
        </authorList>
    </citation>
    <scope>NUCLEOTIDE SEQUENCE [LARGE SCALE GENOMIC DNA]</scope>
    <source>
        <strain evidence="3">DSM 28041</strain>
    </source>
</reference>
<dbReference type="EMBL" id="FZNS01000002">
    <property type="protein sequence ID" value="SNR42953.1"/>
    <property type="molecule type" value="Genomic_DNA"/>
</dbReference>
<proteinExistence type="predicted"/>
<dbReference type="Proteomes" id="UP000198310">
    <property type="component" value="Unassembled WGS sequence"/>
</dbReference>
<dbReference type="RefSeq" id="WP_089331975.1">
    <property type="nucleotide sequence ID" value="NZ_FZNS01000002.1"/>
</dbReference>
<organism evidence="2 3">
    <name type="scientific">Hymenobacter mucosus</name>
    <dbReference type="NCBI Taxonomy" id="1411120"/>
    <lineage>
        <taxon>Bacteria</taxon>
        <taxon>Pseudomonadati</taxon>
        <taxon>Bacteroidota</taxon>
        <taxon>Cytophagia</taxon>
        <taxon>Cytophagales</taxon>
        <taxon>Hymenobacteraceae</taxon>
        <taxon>Hymenobacter</taxon>
    </lineage>
</organism>
<feature type="compositionally biased region" description="Polar residues" evidence="1">
    <location>
        <begin position="40"/>
        <end position="56"/>
    </location>
</feature>
<keyword evidence="3" id="KW-1185">Reference proteome</keyword>